<feature type="domain" description="N-acetyltransferase" evidence="1">
    <location>
        <begin position="1"/>
        <end position="139"/>
    </location>
</feature>
<proteinExistence type="predicted"/>
<dbReference type="Pfam" id="PF13673">
    <property type="entry name" value="Acetyltransf_10"/>
    <property type="match status" value="1"/>
</dbReference>
<dbReference type="Gene3D" id="3.40.630.30">
    <property type="match status" value="1"/>
</dbReference>
<dbReference type="RefSeq" id="WP_072407644.1">
    <property type="nucleotide sequence ID" value="NZ_FPKW01000002.1"/>
</dbReference>
<accession>A0A1K2IH10</accession>
<evidence type="ECO:0000313" key="3">
    <source>
        <dbReference type="Proteomes" id="UP000182034"/>
    </source>
</evidence>
<dbReference type="AlphaFoldDB" id="A0A1K2IH10"/>
<protein>
    <submittedName>
        <fullName evidence="2">Acetyltransferase (GNAT) domain-containing protein</fullName>
    </submittedName>
</protein>
<keyword evidence="3" id="KW-1185">Reference proteome</keyword>
<reference evidence="3" key="1">
    <citation type="submission" date="2016-10" db="EMBL/GenBank/DDBJ databases">
        <authorList>
            <person name="Varghese N."/>
            <person name="Submissions S."/>
        </authorList>
    </citation>
    <scope>NUCLEOTIDE SEQUENCE [LARGE SCALE GENOMIC DNA]</scope>
    <source>
        <strain evidence="3">SUR2</strain>
    </source>
</reference>
<organism evidence="2 3">
    <name type="scientific">Chryseobacterium limigenitum</name>
    <dbReference type="NCBI Taxonomy" id="1612149"/>
    <lineage>
        <taxon>Bacteria</taxon>
        <taxon>Pseudomonadati</taxon>
        <taxon>Bacteroidota</taxon>
        <taxon>Flavobacteriia</taxon>
        <taxon>Flavobacteriales</taxon>
        <taxon>Weeksellaceae</taxon>
        <taxon>Chryseobacterium group</taxon>
        <taxon>Chryseobacterium</taxon>
    </lineage>
</organism>
<dbReference type="InterPro" id="IPR000182">
    <property type="entry name" value="GNAT_dom"/>
</dbReference>
<name>A0A1K2IH10_9FLAO</name>
<keyword evidence="2" id="KW-0808">Transferase</keyword>
<gene>
    <name evidence="2" type="ORF">SAMN05216324_102404</name>
</gene>
<evidence type="ECO:0000313" key="2">
    <source>
        <dbReference type="EMBL" id="SFZ91546.1"/>
    </source>
</evidence>
<dbReference type="PROSITE" id="PS51186">
    <property type="entry name" value="GNAT"/>
    <property type="match status" value="1"/>
</dbReference>
<dbReference type="InterPro" id="IPR016181">
    <property type="entry name" value="Acyl_CoA_acyltransferase"/>
</dbReference>
<dbReference type="GO" id="GO:0016747">
    <property type="term" value="F:acyltransferase activity, transferring groups other than amino-acyl groups"/>
    <property type="evidence" value="ECO:0007669"/>
    <property type="project" value="InterPro"/>
</dbReference>
<dbReference type="Proteomes" id="UP000182034">
    <property type="component" value="Unassembled WGS sequence"/>
</dbReference>
<dbReference type="OrthoDB" id="9182386at2"/>
<dbReference type="CDD" id="cd04301">
    <property type="entry name" value="NAT_SF"/>
    <property type="match status" value="1"/>
</dbReference>
<dbReference type="SUPFAM" id="SSF55729">
    <property type="entry name" value="Acyl-CoA N-acyltransferases (Nat)"/>
    <property type="match status" value="1"/>
</dbReference>
<dbReference type="STRING" id="1612149.SAMN05216324_102404"/>
<sequence length="240" mass="28872">MKDIKVSFTSTEQDVCEIRSWIDYPDSSMGTVYSCYKNNSLIIATLDNKVIAYYALIVNEISMFISLAEVKKEFRNKGVGKIILNEIEKQFYNTQYKALYLYCSPQESQFYWKKIGFECFPENSRKNRSEKTYMYKIINPILENTDHNQMIKTNEQEYLEVWNDKSSFFEDTSANWVWKLEFIDSNSRGLKFPFLFFGDNHWKIRWSKGDKIIKECDYKYFDRKNEIYECMFIDRMPDFS</sequence>
<evidence type="ECO:0000259" key="1">
    <source>
        <dbReference type="PROSITE" id="PS51186"/>
    </source>
</evidence>
<dbReference type="EMBL" id="FPKW01000002">
    <property type="protein sequence ID" value="SFZ91546.1"/>
    <property type="molecule type" value="Genomic_DNA"/>
</dbReference>